<accession>A0ABT2JE76</accession>
<proteinExistence type="predicted"/>
<protein>
    <submittedName>
        <fullName evidence="1">Acyl-CoA carboxylase subunit epsilon</fullName>
    </submittedName>
</protein>
<keyword evidence="2" id="KW-1185">Reference proteome</keyword>
<dbReference type="RefSeq" id="WP_311202747.1">
    <property type="nucleotide sequence ID" value="NZ_JAFFZE010000017.1"/>
</dbReference>
<gene>
    <name evidence="1" type="ORF">JT362_24035</name>
</gene>
<dbReference type="Pfam" id="PF13822">
    <property type="entry name" value="ACC_epsilon"/>
    <property type="match status" value="1"/>
</dbReference>
<name>A0ABT2JE76_9PSEU</name>
<dbReference type="InterPro" id="IPR032716">
    <property type="entry name" value="ACC_epsilon"/>
</dbReference>
<dbReference type="EMBL" id="JAFFZE010000017">
    <property type="protein sequence ID" value="MCT2586193.1"/>
    <property type="molecule type" value="Genomic_DNA"/>
</dbReference>
<sequence>MSAVGEGVVRVLRGRPADDEVAALVVALSAVAGEPPSGEGAPGRSRWADRASLVRRPLERGPGAWRASGR</sequence>
<reference evidence="1 2" key="1">
    <citation type="submission" date="2021-02" db="EMBL/GenBank/DDBJ databases">
        <title>Actinophytocola xerophila sp. nov., isolated from soil of cotton cropping field.</title>
        <authorList>
            <person name="Huang R."/>
            <person name="Chen X."/>
            <person name="Ge X."/>
            <person name="Liu W."/>
        </authorList>
    </citation>
    <scope>NUCLEOTIDE SEQUENCE [LARGE SCALE GENOMIC DNA]</scope>
    <source>
        <strain evidence="1 2">S1-96</strain>
    </source>
</reference>
<evidence type="ECO:0000313" key="2">
    <source>
        <dbReference type="Proteomes" id="UP001156441"/>
    </source>
</evidence>
<comment type="caution">
    <text evidence="1">The sequence shown here is derived from an EMBL/GenBank/DDBJ whole genome shotgun (WGS) entry which is preliminary data.</text>
</comment>
<dbReference type="Proteomes" id="UP001156441">
    <property type="component" value="Unassembled WGS sequence"/>
</dbReference>
<evidence type="ECO:0000313" key="1">
    <source>
        <dbReference type="EMBL" id="MCT2586193.1"/>
    </source>
</evidence>
<organism evidence="1 2">
    <name type="scientific">Actinophytocola gossypii</name>
    <dbReference type="NCBI Taxonomy" id="2812003"/>
    <lineage>
        <taxon>Bacteria</taxon>
        <taxon>Bacillati</taxon>
        <taxon>Actinomycetota</taxon>
        <taxon>Actinomycetes</taxon>
        <taxon>Pseudonocardiales</taxon>
        <taxon>Pseudonocardiaceae</taxon>
    </lineage>
</organism>